<gene>
    <name evidence="2" type="ORF">A9K55_003100</name>
</gene>
<dbReference type="SUPFAM" id="SSF56601">
    <property type="entry name" value="beta-lactamase/transpeptidase-like"/>
    <property type="match status" value="1"/>
</dbReference>
<organism evidence="2 3">
    <name type="scientific">Cordyceps militaris</name>
    <name type="common">Caterpillar fungus</name>
    <name type="synonym">Clavaria militaris</name>
    <dbReference type="NCBI Taxonomy" id="73501"/>
    <lineage>
        <taxon>Eukaryota</taxon>
        <taxon>Fungi</taxon>
        <taxon>Dikarya</taxon>
        <taxon>Ascomycota</taxon>
        <taxon>Pezizomycotina</taxon>
        <taxon>Sordariomycetes</taxon>
        <taxon>Hypocreomycetidae</taxon>
        <taxon>Hypocreales</taxon>
        <taxon>Cordycipitaceae</taxon>
        <taxon>Cordyceps</taxon>
    </lineage>
</organism>
<dbReference type="InterPro" id="IPR050789">
    <property type="entry name" value="Diverse_Enzym_Activities"/>
</dbReference>
<evidence type="ECO:0000259" key="1">
    <source>
        <dbReference type="Pfam" id="PF00144"/>
    </source>
</evidence>
<dbReference type="InterPro" id="IPR001466">
    <property type="entry name" value="Beta-lactam-related"/>
</dbReference>
<dbReference type="PANTHER" id="PTHR43283">
    <property type="entry name" value="BETA-LACTAMASE-RELATED"/>
    <property type="match status" value="1"/>
</dbReference>
<dbReference type="PANTHER" id="PTHR43283:SF3">
    <property type="entry name" value="BETA-LACTAMASE FAMILY PROTEIN (AFU_ORTHOLOGUE AFUA_5G07500)"/>
    <property type="match status" value="1"/>
</dbReference>
<sequence length="423" mass="45382">MTFSATTVQNLKDILAAAVDVQDGGVPGITAVVFDKTGRELLVHSAGTLGASSAAPLTPAHVFWMASCTKVVTVVGVMQLVEAARLSLDDAAQLEALCPELRDVQVLRDDGALEPKRRGITLRMLLTHTSGCGYSIFSEKLRDHGYPAGFDEFSGRVQDLKTPLIAHPGESWQYGASNGAGGSCCRTSIDWAGIALERLTGVTLNEYIQTNICKPLGLDSVNMIPTAEMKANLAHMSFRDPTGKIRPGNHFYRQPLVVSTPEEEANLFHSGGAGLFAKPQEYCRILAVLLNDGTCPTTNVTLLSARTVADIFSNQIPQFPDFAQQSLPAARPELTNPLPYLYPAVPSAPQGWGLACMLNGGVTGRSESTGWWAGLANLFWWVDRERGVGGLVCAQVLPFADAKVMGAWFALETAVYAALEESK</sequence>
<dbReference type="AlphaFoldDB" id="A0A2H4S824"/>
<dbReference type="Proteomes" id="UP000323067">
    <property type="component" value="Chromosome iv"/>
</dbReference>
<reference evidence="2 3" key="1">
    <citation type="journal article" date="2017" name="BMC Genomics">
        <title>Chromosome level assembly and secondary metabolite potential of the parasitic fungus Cordyceps militaris.</title>
        <authorList>
            <person name="Kramer G.J."/>
            <person name="Nodwell J.R."/>
        </authorList>
    </citation>
    <scope>NUCLEOTIDE SEQUENCE [LARGE SCALE GENOMIC DNA]</scope>
    <source>
        <strain evidence="2 3">ATCC 34164</strain>
    </source>
</reference>
<dbReference type="Gene3D" id="3.40.710.10">
    <property type="entry name" value="DD-peptidase/beta-lactamase superfamily"/>
    <property type="match status" value="1"/>
</dbReference>
<dbReference type="VEuPathDB" id="FungiDB:CCM_05721"/>
<dbReference type="Pfam" id="PF00144">
    <property type="entry name" value="Beta-lactamase"/>
    <property type="match status" value="1"/>
</dbReference>
<dbReference type="InterPro" id="IPR012338">
    <property type="entry name" value="Beta-lactam/transpept-like"/>
</dbReference>
<accession>A0A2H4S824</accession>
<evidence type="ECO:0000313" key="3">
    <source>
        <dbReference type="Proteomes" id="UP000323067"/>
    </source>
</evidence>
<dbReference type="EMBL" id="CP023322">
    <property type="protein sequence ID" value="ATY59258.1"/>
    <property type="molecule type" value="Genomic_DNA"/>
</dbReference>
<dbReference type="VEuPathDB" id="FungiDB:A9K55_003100"/>
<dbReference type="OrthoDB" id="428260at2759"/>
<name>A0A2H4S824_CORMI</name>
<protein>
    <submittedName>
        <fullName evidence="2">Beta-lactamase-type transpeptidase fold domain containing</fullName>
    </submittedName>
</protein>
<proteinExistence type="predicted"/>
<feature type="domain" description="Beta-lactamase-related" evidence="1">
    <location>
        <begin position="21"/>
        <end position="405"/>
    </location>
</feature>
<evidence type="ECO:0000313" key="2">
    <source>
        <dbReference type="EMBL" id="ATY59258.1"/>
    </source>
</evidence>